<gene>
    <name evidence="1" type="ORF">RRG08_052374</name>
</gene>
<proteinExistence type="predicted"/>
<name>A0AAE1A6U8_9GAST</name>
<dbReference type="Proteomes" id="UP001283361">
    <property type="component" value="Unassembled WGS sequence"/>
</dbReference>
<evidence type="ECO:0000313" key="1">
    <source>
        <dbReference type="EMBL" id="KAK3782110.1"/>
    </source>
</evidence>
<comment type="caution">
    <text evidence="1">The sequence shown here is derived from an EMBL/GenBank/DDBJ whole genome shotgun (WGS) entry which is preliminary data.</text>
</comment>
<reference evidence="1" key="1">
    <citation type="journal article" date="2023" name="G3 (Bethesda)">
        <title>A reference genome for the long-term kleptoplast-retaining sea slug Elysia crispata morphotype clarki.</title>
        <authorList>
            <person name="Eastman K.E."/>
            <person name="Pendleton A.L."/>
            <person name="Shaikh M.A."/>
            <person name="Suttiyut T."/>
            <person name="Ogas R."/>
            <person name="Tomko P."/>
            <person name="Gavelis G."/>
            <person name="Widhalm J.R."/>
            <person name="Wisecaver J.H."/>
        </authorList>
    </citation>
    <scope>NUCLEOTIDE SEQUENCE</scope>
    <source>
        <strain evidence="1">ECLA1</strain>
    </source>
</reference>
<organism evidence="1 2">
    <name type="scientific">Elysia crispata</name>
    <name type="common">lettuce slug</name>
    <dbReference type="NCBI Taxonomy" id="231223"/>
    <lineage>
        <taxon>Eukaryota</taxon>
        <taxon>Metazoa</taxon>
        <taxon>Spiralia</taxon>
        <taxon>Lophotrochozoa</taxon>
        <taxon>Mollusca</taxon>
        <taxon>Gastropoda</taxon>
        <taxon>Heterobranchia</taxon>
        <taxon>Euthyneura</taxon>
        <taxon>Panpulmonata</taxon>
        <taxon>Sacoglossa</taxon>
        <taxon>Placobranchoidea</taxon>
        <taxon>Plakobranchidae</taxon>
        <taxon>Elysia</taxon>
    </lineage>
</organism>
<protein>
    <submittedName>
        <fullName evidence="1">Uncharacterized protein</fullName>
    </submittedName>
</protein>
<accession>A0AAE1A6U8</accession>
<evidence type="ECO:0000313" key="2">
    <source>
        <dbReference type="Proteomes" id="UP001283361"/>
    </source>
</evidence>
<dbReference type="EMBL" id="JAWDGP010002538">
    <property type="protein sequence ID" value="KAK3782110.1"/>
    <property type="molecule type" value="Genomic_DNA"/>
</dbReference>
<keyword evidence="2" id="KW-1185">Reference proteome</keyword>
<sequence>MISIRKNGEALIDGVTRWSQHNFGCGVKSASHKRCSLIKTLISWGPPNGRHWTSLEARKISPATLNGLNKLPFLRPFFPPHQLAERSSQFTGCNLASWPPGGLRAGHNQFWRLSDFSSLHLKSALPLKKRAQRRANRRARAGGKH</sequence>
<dbReference type="AlphaFoldDB" id="A0AAE1A6U8"/>